<evidence type="ECO:0000313" key="3">
    <source>
        <dbReference type="Proteomes" id="UP001303046"/>
    </source>
</evidence>
<feature type="compositionally biased region" description="Polar residues" evidence="1">
    <location>
        <begin position="68"/>
        <end position="86"/>
    </location>
</feature>
<organism evidence="2 3">
    <name type="scientific">Necator americanus</name>
    <name type="common">Human hookworm</name>
    <dbReference type="NCBI Taxonomy" id="51031"/>
    <lineage>
        <taxon>Eukaryota</taxon>
        <taxon>Metazoa</taxon>
        <taxon>Ecdysozoa</taxon>
        <taxon>Nematoda</taxon>
        <taxon>Chromadorea</taxon>
        <taxon>Rhabditida</taxon>
        <taxon>Rhabditina</taxon>
        <taxon>Rhabditomorpha</taxon>
        <taxon>Strongyloidea</taxon>
        <taxon>Ancylostomatidae</taxon>
        <taxon>Bunostominae</taxon>
        <taxon>Necator</taxon>
    </lineage>
</organism>
<protein>
    <submittedName>
        <fullName evidence="2">Uncharacterized protein</fullName>
    </submittedName>
</protein>
<name>A0ABR1DK49_NECAM</name>
<dbReference type="Proteomes" id="UP001303046">
    <property type="component" value="Unassembled WGS sequence"/>
</dbReference>
<sequence length="86" mass="9522">MGGGSENPYTIPTATLRRAASRAAARATVILTQLYILHGSLELLRQLKDISYEFESLSFSNEGYYHSASRTSTELNDSLISPQINR</sequence>
<dbReference type="EMBL" id="JAVFWL010000004">
    <property type="protein sequence ID" value="KAK6750747.1"/>
    <property type="molecule type" value="Genomic_DNA"/>
</dbReference>
<reference evidence="2 3" key="1">
    <citation type="submission" date="2023-08" db="EMBL/GenBank/DDBJ databases">
        <title>A Necator americanus chromosomal reference genome.</title>
        <authorList>
            <person name="Ilik V."/>
            <person name="Petrzelkova K.J."/>
            <person name="Pardy F."/>
            <person name="Fuh T."/>
            <person name="Niatou-Singa F.S."/>
            <person name="Gouil Q."/>
            <person name="Baker L."/>
            <person name="Ritchie M.E."/>
            <person name="Jex A.R."/>
            <person name="Gazzola D."/>
            <person name="Li H."/>
            <person name="Toshio Fujiwara R."/>
            <person name="Zhan B."/>
            <person name="Aroian R.V."/>
            <person name="Pafco B."/>
            <person name="Schwarz E.M."/>
        </authorList>
    </citation>
    <scope>NUCLEOTIDE SEQUENCE [LARGE SCALE GENOMIC DNA]</scope>
    <source>
        <strain evidence="2 3">Aroian</strain>
        <tissue evidence="2">Whole animal</tissue>
    </source>
</reference>
<proteinExistence type="predicted"/>
<accession>A0ABR1DK49</accession>
<feature type="region of interest" description="Disordered" evidence="1">
    <location>
        <begin position="66"/>
        <end position="86"/>
    </location>
</feature>
<keyword evidence="3" id="KW-1185">Reference proteome</keyword>
<gene>
    <name evidence="2" type="primary">Necator_chrIV.g15907</name>
    <name evidence="2" type="ORF">RB195_002612</name>
</gene>
<evidence type="ECO:0000256" key="1">
    <source>
        <dbReference type="SAM" id="MobiDB-lite"/>
    </source>
</evidence>
<comment type="caution">
    <text evidence="2">The sequence shown here is derived from an EMBL/GenBank/DDBJ whole genome shotgun (WGS) entry which is preliminary data.</text>
</comment>
<evidence type="ECO:0000313" key="2">
    <source>
        <dbReference type="EMBL" id="KAK6750747.1"/>
    </source>
</evidence>